<evidence type="ECO:0000259" key="1">
    <source>
        <dbReference type="Pfam" id="PF00391"/>
    </source>
</evidence>
<proteinExistence type="predicted"/>
<reference evidence="4" key="1">
    <citation type="journal article" date="2019" name="Int. J. Syst. Evol. Microbiol.">
        <title>The Global Catalogue of Microorganisms (GCM) 10K type strain sequencing project: providing services to taxonomists for standard genome sequencing and annotation.</title>
        <authorList>
            <consortium name="The Broad Institute Genomics Platform"/>
            <consortium name="The Broad Institute Genome Sequencing Center for Infectious Disease"/>
            <person name="Wu L."/>
            <person name="Ma J."/>
        </authorList>
    </citation>
    <scope>NUCLEOTIDE SEQUENCE [LARGE SCALE GENOMIC DNA]</scope>
    <source>
        <strain evidence="4">YJ-61-S</strain>
    </source>
</reference>
<organism evidence="3 4">
    <name type="scientific">Dokdonia ponticola</name>
    <dbReference type="NCBI Taxonomy" id="2041041"/>
    <lineage>
        <taxon>Bacteria</taxon>
        <taxon>Pseudomonadati</taxon>
        <taxon>Bacteroidota</taxon>
        <taxon>Flavobacteriia</taxon>
        <taxon>Flavobacteriales</taxon>
        <taxon>Flavobacteriaceae</taxon>
        <taxon>Dokdonia</taxon>
    </lineage>
</organism>
<dbReference type="InterPro" id="IPR002192">
    <property type="entry name" value="PPDK_AMP/ATP-bd"/>
</dbReference>
<dbReference type="PANTHER" id="PTHR43615:SF1">
    <property type="entry name" value="PPDK_N DOMAIN-CONTAINING PROTEIN"/>
    <property type="match status" value="1"/>
</dbReference>
<dbReference type="SUPFAM" id="SSF56059">
    <property type="entry name" value="Glutathione synthetase ATP-binding domain-like"/>
    <property type="match status" value="1"/>
</dbReference>
<dbReference type="Gene3D" id="3.30.1490.20">
    <property type="entry name" value="ATP-grasp fold, A domain"/>
    <property type="match status" value="1"/>
</dbReference>
<dbReference type="EMBL" id="JBHSFV010000014">
    <property type="protein sequence ID" value="MFC4636050.1"/>
    <property type="molecule type" value="Genomic_DNA"/>
</dbReference>
<dbReference type="SUPFAM" id="SSF52009">
    <property type="entry name" value="Phosphohistidine domain"/>
    <property type="match status" value="1"/>
</dbReference>
<dbReference type="Pfam" id="PF00391">
    <property type="entry name" value="PEP-utilizers"/>
    <property type="match status" value="1"/>
</dbReference>
<evidence type="ECO:0000313" key="3">
    <source>
        <dbReference type="EMBL" id="MFC4636050.1"/>
    </source>
</evidence>
<accession>A0ABV9I466</accession>
<dbReference type="InterPro" id="IPR036637">
    <property type="entry name" value="Phosphohistidine_dom_sf"/>
</dbReference>
<feature type="domain" description="PEP-utilising enzyme mobile" evidence="1">
    <location>
        <begin position="750"/>
        <end position="818"/>
    </location>
</feature>
<dbReference type="RefSeq" id="WP_379981870.1">
    <property type="nucleotide sequence ID" value="NZ_JBHSFV010000014.1"/>
</dbReference>
<feature type="domain" description="Pyruvate phosphate dikinase AMP/ATP-binding" evidence="2">
    <location>
        <begin position="67"/>
        <end position="268"/>
    </location>
</feature>
<comment type="caution">
    <text evidence="3">The sequence shown here is derived from an EMBL/GenBank/DDBJ whole genome shotgun (WGS) entry which is preliminary data.</text>
</comment>
<keyword evidence="4" id="KW-1185">Reference proteome</keyword>
<dbReference type="Proteomes" id="UP001596043">
    <property type="component" value="Unassembled WGS sequence"/>
</dbReference>
<evidence type="ECO:0000313" key="4">
    <source>
        <dbReference type="Proteomes" id="UP001596043"/>
    </source>
</evidence>
<dbReference type="Gene3D" id="3.30.470.20">
    <property type="entry name" value="ATP-grasp fold, B domain"/>
    <property type="match status" value="1"/>
</dbReference>
<sequence length="826" mass="94713">MSMYYSTHNVPKHSFGGKADGLIFLSGNGFRVPPFYIIPNDILQQIISEEYTVASLCAKWINDVQPDKNSLWAVRSSADVEDGKNKSYAGLFSTEINCRPHELVDAFQKVIAGYKQVLKDIPEYHDANYFGFHIVLQQMISGEISGVGFSVNPLEQVSEHPIITIIPGLGIKLVSGEENAMMIDLSMPPKILSDEKEYCGELFDQANGYTKTVETQDTLFEKIRSHLKELRQSLQAIDQLKGHPVDTEFTIYNNKIYWLQVRPITTLIPRGDYNVLDNSNMDVNYPGIVMPLTISFVQHSYSNAYIHMCRFLGAGTSFIEKNHSLFKNTIRAVKGNMYYNVTSYQQLLYQMPFGNKTSRLFPKMLGAEEASFQKPSQSASFIAYIRLFLHLIRSIVFIGYYKRKYTEQYTRIQEQFDNTSLKGQSHTALIHYFKTLENELSTYWYVPILNSLFTMVIYNRLTKILSRSRLHEHYPNFLNDSLMGSGQVVSMEIVRTLQELTRSIHENSDVKKVILEKEDHQVLPYLKEHHKDFFDAIMSYIHTYGERSDEGELKIETVNYREDPTKFVAFLRSNVSVSQHHITAKNKFNYLTVLKEIYKTNTLKRFLFKTTIAFTIKRVRDRENFRFIRTKTFDMVRQIFREIDSALLKSGSIINEGDSLYLHFEELMNPASWSTQYKELIATRKVAYKGYQDVEHPIRYHEVHNELYPISEKPSMSKNGLDGVACSSGITQGEVLLVTAQNIHELEITGKILVAPFFEPGWVGLFSRAEGIISERGSLLSHTSILCREMGIPAIIGAKKCTKNLRNGDIIKMNGATGAIEKIQHS</sequence>
<dbReference type="InterPro" id="IPR008279">
    <property type="entry name" value="PEP-util_enz_mobile_dom"/>
</dbReference>
<protein>
    <submittedName>
        <fullName evidence="3">PEP/pyruvate-binding domain-containing protein</fullName>
    </submittedName>
</protein>
<evidence type="ECO:0000259" key="2">
    <source>
        <dbReference type="Pfam" id="PF01326"/>
    </source>
</evidence>
<dbReference type="Pfam" id="PF01326">
    <property type="entry name" value="PPDK_N"/>
    <property type="match status" value="1"/>
</dbReference>
<name>A0ABV9I466_9FLAO</name>
<dbReference type="InterPro" id="IPR013815">
    <property type="entry name" value="ATP_grasp_subdomain_1"/>
</dbReference>
<dbReference type="PANTHER" id="PTHR43615">
    <property type="entry name" value="PHOSPHOENOLPYRUVATE SYNTHASE-RELATED"/>
    <property type="match status" value="1"/>
</dbReference>
<dbReference type="Gene3D" id="3.50.30.10">
    <property type="entry name" value="Phosphohistidine domain"/>
    <property type="match status" value="1"/>
</dbReference>
<gene>
    <name evidence="3" type="ORF">ACFO3O_19225</name>
</gene>
<dbReference type="InterPro" id="IPR051549">
    <property type="entry name" value="PEP_Utilizing_Enz"/>
</dbReference>